<dbReference type="InterPro" id="IPR016195">
    <property type="entry name" value="Pol/histidinol_Pase-like"/>
</dbReference>
<dbReference type="PANTHER" id="PTHR32294:SF0">
    <property type="entry name" value="DNA POLYMERASE III SUBUNIT ALPHA"/>
    <property type="match status" value="1"/>
</dbReference>
<keyword evidence="2 9" id="KW-0808">Transferase</keyword>
<dbReference type="InterPro" id="IPR040982">
    <property type="entry name" value="DNA_pol3_finger"/>
</dbReference>
<proteinExistence type="predicted"/>
<evidence type="ECO:0000256" key="7">
    <source>
        <dbReference type="SAM" id="MobiDB-lite"/>
    </source>
</evidence>
<keyword evidence="5" id="KW-0239">DNA-directed DNA polymerase</keyword>
<evidence type="ECO:0000256" key="2">
    <source>
        <dbReference type="ARBA" id="ARBA00022679"/>
    </source>
</evidence>
<dbReference type="Pfam" id="PF17657">
    <property type="entry name" value="DNA_pol3_finger"/>
    <property type="match status" value="1"/>
</dbReference>
<feature type="domain" description="Polymerase/histidinol phosphatase N-terminal" evidence="8">
    <location>
        <begin position="6"/>
        <end position="73"/>
    </location>
</feature>
<dbReference type="Gene3D" id="1.10.10.1600">
    <property type="entry name" value="Bacterial DNA polymerase III alpha subunit, thumb domain"/>
    <property type="match status" value="1"/>
</dbReference>
<dbReference type="CDD" id="cd12113">
    <property type="entry name" value="PHP_PolIIIA_DnaE3"/>
    <property type="match status" value="1"/>
</dbReference>
<dbReference type="EMBL" id="BEHT01000004">
    <property type="protein sequence ID" value="GBC97932.1"/>
    <property type="molecule type" value="Genomic_DNA"/>
</dbReference>
<accession>A0A2H5X9R6</accession>
<dbReference type="Proteomes" id="UP000236173">
    <property type="component" value="Unassembled WGS sequence"/>
</dbReference>
<sequence>MRCNFVHLHVHSEYSLLDGAGRIKNLVRRACDLEMPALALTDHGVMYGVVEFYEACTEAGIKPLLGCEIYYTTKSRFDRGSRQHAEAYHLLLLCENEVGYSNLIKIVSKAHLEGFYYKPRADKELLAQYHDGLIATSACLASPICRAILRDDMPTAERLACEFRDIFGRDNFFLELQDHGIPEQRKVNEALVAMSRKLGIPLIVTNDVHYVRAEDWQAQDVLLAINTGSKSLEEEDRFRFKSREFYLKSAAEMQQLFPDHLDAMERTVEIAERCNCRLPLGEPKMPRYEVPGGLTPEEFLRKLCYERLPSRYPEPSEEVKKRLDYELQVICQKGYAGYFLIVWDIVHYARSQGILVGPGRGSAAGCMVSYVLGITNIDPLKYGLMFERFLNPERQTSPDIDLDFPDDRRDEIIAYVRRKYGDDHVAQIVTFGTLQARAAVRDSGRVLKIDPQTVDRVAKLIPPKLSLADALEMVFELRELYGSDERVRNWLDTAKAIEGLARHASTHPCGVVIGSRPLIELVPLQRGHEGGVITQYDGASVEKVGLVKMDFLGLRNSTIIGRTITLVRQTDGVEIDLNKLPLDDPKTYAMLSEGHTVGVFQMEKQGWRKLLRDLRPDRFEHLVPLVALYRPGPMEDIPVFVRRRHGEPIEYLHPKLEPILRDTFGVMLYQEQVMRIANELAGFSMPQAEILMRAMGKKKADLMEKMRPLFLEGAVNNGVPKETAEQLWERMSAFAQYAFNKSHSAAYALVAYQTAYLKANYPVQYMTAFLSANRNFRDKIVIGLEECRRMKIPVLPPDINRSHYDFAIEEHGGQRAIRFGLGAIKNVGDNAVEAILRVRDEGGPFADIADFLRRVRPHRAVTRAAVECLIKVGAFDPLHPNRHQLLQALELLWEQAGKSAAPAVGQTALFSESPAAPLQALLLPDVADVPLRQKLEWERELLGVFLSANPIQEGYKLVAHRITHGLDELVTVTPGALVRVWGMVVAVRLLVDRQNRPLMFARLQDHTGGEAEVVLSGDGYQQFAHLFEKDALLYLEGIVRVDEIVRHGDDEDEEDHQLVVRLNPRLVERFSLDDAPSGSMAPSASANGHARTFNGNGAAVHRRGDFAPAHSPPPPCSADGGSVKALPHSTAKPATVRSVDDTLGADSTLRLRLYLPATLPKDMADRLKVALTQSPGETPVEVVIQQGATNKVRALPIRVRLTQRLCQQLMALLGRDAVRIVRTKSA</sequence>
<dbReference type="InterPro" id="IPR011708">
    <property type="entry name" value="DNA_pol3_alpha_NTPase_dom"/>
</dbReference>
<dbReference type="AlphaFoldDB" id="A0A2H5X9R6"/>
<organism evidence="9 10">
    <name type="scientific">Candidatus Fervidibacter japonicus</name>
    <dbReference type="NCBI Taxonomy" id="2035412"/>
    <lineage>
        <taxon>Bacteria</taxon>
        <taxon>Candidatus Fervidibacterota</taxon>
        <taxon>Candidatus Fervidibacter</taxon>
    </lineage>
</organism>
<dbReference type="Gene3D" id="3.20.20.140">
    <property type="entry name" value="Metal-dependent hydrolases"/>
    <property type="match status" value="1"/>
</dbReference>
<evidence type="ECO:0000256" key="1">
    <source>
        <dbReference type="ARBA" id="ARBA00012417"/>
    </source>
</evidence>
<dbReference type="InterPro" id="IPR029460">
    <property type="entry name" value="DNAPol_HHH"/>
</dbReference>
<protein>
    <recommendedName>
        <fullName evidence="1">DNA-directed DNA polymerase</fullName>
        <ecNumber evidence="1">2.7.7.7</ecNumber>
    </recommendedName>
</protein>
<dbReference type="CDD" id="cd04485">
    <property type="entry name" value="DnaE_OBF"/>
    <property type="match status" value="1"/>
</dbReference>
<dbReference type="InterPro" id="IPR041931">
    <property type="entry name" value="DNA_pol3_alpha_thumb_dom"/>
</dbReference>
<comment type="caution">
    <text evidence="9">The sequence shown here is derived from an EMBL/GenBank/DDBJ whole genome shotgun (WGS) entry which is preliminary data.</text>
</comment>
<dbReference type="GO" id="GO:0003887">
    <property type="term" value="F:DNA-directed DNA polymerase activity"/>
    <property type="evidence" value="ECO:0007669"/>
    <property type="project" value="UniProtKB-KW"/>
</dbReference>
<dbReference type="EC" id="2.7.7.7" evidence="1"/>
<evidence type="ECO:0000256" key="4">
    <source>
        <dbReference type="ARBA" id="ARBA00022705"/>
    </source>
</evidence>
<gene>
    <name evidence="9" type="primary">dnaE</name>
    <name evidence="9" type="ORF">HRbin17_00427</name>
</gene>
<dbReference type="GO" id="GO:0006260">
    <property type="term" value="P:DNA replication"/>
    <property type="evidence" value="ECO:0007669"/>
    <property type="project" value="UniProtKB-KW"/>
</dbReference>
<evidence type="ECO:0000313" key="10">
    <source>
        <dbReference type="Proteomes" id="UP000236173"/>
    </source>
</evidence>
<keyword evidence="3 9" id="KW-0548">Nucleotidyltransferase</keyword>
<dbReference type="PANTHER" id="PTHR32294">
    <property type="entry name" value="DNA POLYMERASE III SUBUNIT ALPHA"/>
    <property type="match status" value="1"/>
</dbReference>
<comment type="catalytic activity">
    <reaction evidence="6">
        <text>DNA(n) + a 2'-deoxyribonucleoside 5'-triphosphate = DNA(n+1) + diphosphate</text>
        <dbReference type="Rhea" id="RHEA:22508"/>
        <dbReference type="Rhea" id="RHEA-COMP:17339"/>
        <dbReference type="Rhea" id="RHEA-COMP:17340"/>
        <dbReference type="ChEBI" id="CHEBI:33019"/>
        <dbReference type="ChEBI" id="CHEBI:61560"/>
        <dbReference type="ChEBI" id="CHEBI:173112"/>
        <dbReference type="EC" id="2.7.7.7"/>
    </reaction>
</comment>
<dbReference type="NCBIfam" id="NF005298">
    <property type="entry name" value="PRK06826.1"/>
    <property type="match status" value="1"/>
</dbReference>
<reference evidence="10" key="1">
    <citation type="submission" date="2017-09" db="EMBL/GenBank/DDBJ databases">
        <title>Metaegenomics of thermophilic ammonia-oxidizing enrichment culture.</title>
        <authorList>
            <person name="Kato S."/>
            <person name="Suzuki K."/>
        </authorList>
    </citation>
    <scope>NUCLEOTIDE SEQUENCE [LARGE SCALE GENOMIC DNA]</scope>
</reference>
<dbReference type="NCBIfam" id="TIGR00594">
    <property type="entry name" value="polc"/>
    <property type="match status" value="1"/>
</dbReference>
<dbReference type="SMART" id="SM00481">
    <property type="entry name" value="POLIIIAc"/>
    <property type="match status" value="1"/>
</dbReference>
<dbReference type="Pfam" id="PF07733">
    <property type="entry name" value="DNA_pol3_alpha"/>
    <property type="match status" value="1"/>
</dbReference>
<evidence type="ECO:0000256" key="6">
    <source>
        <dbReference type="ARBA" id="ARBA00049244"/>
    </source>
</evidence>
<dbReference type="SUPFAM" id="SSF89550">
    <property type="entry name" value="PHP domain-like"/>
    <property type="match status" value="1"/>
</dbReference>
<dbReference type="InterPro" id="IPR004805">
    <property type="entry name" value="DnaE2/DnaE/PolC"/>
</dbReference>
<evidence type="ECO:0000313" key="9">
    <source>
        <dbReference type="EMBL" id="GBC97932.1"/>
    </source>
</evidence>
<name>A0A2H5X9R6_9BACT</name>
<feature type="region of interest" description="Disordered" evidence="7">
    <location>
        <begin position="1073"/>
        <end position="1133"/>
    </location>
</feature>
<dbReference type="InterPro" id="IPR004013">
    <property type="entry name" value="PHP_dom"/>
</dbReference>
<evidence type="ECO:0000256" key="3">
    <source>
        <dbReference type="ARBA" id="ARBA00022695"/>
    </source>
</evidence>
<dbReference type="Pfam" id="PF02811">
    <property type="entry name" value="PHP"/>
    <property type="match status" value="1"/>
</dbReference>
<feature type="compositionally biased region" description="Low complexity" evidence="7">
    <location>
        <begin position="1075"/>
        <end position="1086"/>
    </location>
</feature>
<dbReference type="InterPro" id="IPR003141">
    <property type="entry name" value="Pol/His_phosphatase_N"/>
</dbReference>
<dbReference type="Pfam" id="PF14579">
    <property type="entry name" value="HHH_6"/>
    <property type="match status" value="1"/>
</dbReference>
<evidence type="ECO:0000259" key="8">
    <source>
        <dbReference type="SMART" id="SM00481"/>
    </source>
</evidence>
<dbReference type="Gene3D" id="1.10.150.870">
    <property type="match status" value="1"/>
</dbReference>
<evidence type="ECO:0000256" key="5">
    <source>
        <dbReference type="ARBA" id="ARBA00022932"/>
    </source>
</evidence>
<dbReference type="NCBIfam" id="NF004226">
    <property type="entry name" value="PRK05673.1"/>
    <property type="match status" value="1"/>
</dbReference>
<keyword evidence="4" id="KW-0235">DNA replication</keyword>
<dbReference type="GO" id="GO:0008408">
    <property type="term" value="F:3'-5' exonuclease activity"/>
    <property type="evidence" value="ECO:0007669"/>
    <property type="project" value="InterPro"/>
</dbReference>